<dbReference type="PANTHER" id="PTHR38034:SF1">
    <property type="entry name" value="INNER MEMBRANE PROTEIN YPJD"/>
    <property type="match status" value="1"/>
</dbReference>
<gene>
    <name evidence="3" type="primary">ccsA</name>
    <name evidence="3" type="ORF">SMD31_20075</name>
</gene>
<evidence type="ECO:0000313" key="4">
    <source>
        <dbReference type="Proteomes" id="UP001271769"/>
    </source>
</evidence>
<reference evidence="3 4" key="1">
    <citation type="journal article" date="2013" name="Antonie Van Leeuwenhoek">
        <title>Dongia rigui sp. nov., isolated from freshwater of a large wetland in Korea.</title>
        <authorList>
            <person name="Baik K.S."/>
            <person name="Hwang Y.M."/>
            <person name="Choi J.S."/>
            <person name="Kwon J."/>
            <person name="Seong C.N."/>
        </authorList>
    </citation>
    <scope>NUCLEOTIDE SEQUENCE [LARGE SCALE GENOMIC DNA]</scope>
    <source>
        <strain evidence="3 4">04SU4-P</strain>
    </source>
</reference>
<feature type="transmembrane region" description="Helical" evidence="1">
    <location>
        <begin position="34"/>
        <end position="56"/>
    </location>
</feature>
<proteinExistence type="predicted"/>
<protein>
    <submittedName>
        <fullName evidence="3">Cytochrome c biogenesis protein CcsA</fullName>
    </submittedName>
</protein>
<dbReference type="Proteomes" id="UP001271769">
    <property type="component" value="Unassembled WGS sequence"/>
</dbReference>
<comment type="caution">
    <text evidence="3">The sequence shown here is derived from an EMBL/GenBank/DDBJ whole genome shotgun (WGS) entry which is preliminary data.</text>
</comment>
<evidence type="ECO:0000259" key="2">
    <source>
        <dbReference type="Pfam" id="PF01578"/>
    </source>
</evidence>
<dbReference type="InterPro" id="IPR052372">
    <property type="entry name" value="YpjD/HemX"/>
</dbReference>
<feature type="transmembrane region" description="Helical" evidence="1">
    <location>
        <begin position="178"/>
        <end position="195"/>
    </location>
</feature>
<dbReference type="PANTHER" id="PTHR38034">
    <property type="entry name" value="INNER MEMBRANE PROTEIN YPJD"/>
    <property type="match status" value="1"/>
</dbReference>
<feature type="transmembrane region" description="Helical" evidence="1">
    <location>
        <begin position="6"/>
        <end position="27"/>
    </location>
</feature>
<dbReference type="EMBL" id="JAXCLX010000004">
    <property type="protein sequence ID" value="MDY0874248.1"/>
    <property type="molecule type" value="Genomic_DNA"/>
</dbReference>
<feature type="transmembrane region" description="Helical" evidence="1">
    <location>
        <begin position="207"/>
        <end position="226"/>
    </location>
</feature>
<name>A0ABU5E5M2_9PROT</name>
<keyword evidence="4" id="KW-1185">Reference proteome</keyword>
<keyword evidence="1" id="KW-1133">Transmembrane helix</keyword>
<evidence type="ECO:0000313" key="3">
    <source>
        <dbReference type="EMBL" id="MDY0874248.1"/>
    </source>
</evidence>
<sequence>MSSPLNLQIAGLLTLLPLAVLAVTAKLQRNFQFWLFLAAAIAGCGGVFVQSMAHGWEAGLSANLWASCAVSLIAFAALSAVNAEAVRLAALLLPYLILFALLALLFASFSEPSPSVASAAWFRAHVVLAVASYGVLTLGAIAGLAVLIQERALKRRQSGWSERALPPLLEAEGLQIKLLVWAAIFMAAALASGFANTFMESGSWPQISHKVLLSILAFLVLLGLLITHHMTGIRGRRAARWFLAGYLLLTLGYPGVKFVKDVLLG</sequence>
<evidence type="ECO:0000256" key="1">
    <source>
        <dbReference type="SAM" id="Phobius"/>
    </source>
</evidence>
<keyword evidence="1" id="KW-0812">Transmembrane</keyword>
<feature type="transmembrane region" description="Helical" evidence="1">
    <location>
        <begin position="88"/>
        <end position="109"/>
    </location>
</feature>
<accession>A0ABU5E5M2</accession>
<dbReference type="InterPro" id="IPR002541">
    <property type="entry name" value="Cyt_c_assembly"/>
</dbReference>
<dbReference type="RefSeq" id="WP_320502717.1">
    <property type="nucleotide sequence ID" value="NZ_JAXCLX010000004.1"/>
</dbReference>
<feature type="transmembrane region" description="Helical" evidence="1">
    <location>
        <begin position="62"/>
        <end position="81"/>
    </location>
</feature>
<feature type="transmembrane region" description="Helical" evidence="1">
    <location>
        <begin position="121"/>
        <end position="148"/>
    </location>
</feature>
<feature type="domain" description="Cytochrome c assembly protein" evidence="2">
    <location>
        <begin position="64"/>
        <end position="262"/>
    </location>
</feature>
<dbReference type="Pfam" id="PF01578">
    <property type="entry name" value="Cytochrom_C_asm"/>
    <property type="match status" value="1"/>
</dbReference>
<keyword evidence="1" id="KW-0472">Membrane</keyword>
<organism evidence="3 4">
    <name type="scientific">Dongia rigui</name>
    <dbReference type="NCBI Taxonomy" id="940149"/>
    <lineage>
        <taxon>Bacteria</taxon>
        <taxon>Pseudomonadati</taxon>
        <taxon>Pseudomonadota</taxon>
        <taxon>Alphaproteobacteria</taxon>
        <taxon>Rhodospirillales</taxon>
        <taxon>Dongiaceae</taxon>
        <taxon>Dongia</taxon>
    </lineage>
</organism>
<feature type="transmembrane region" description="Helical" evidence="1">
    <location>
        <begin position="238"/>
        <end position="256"/>
    </location>
</feature>